<gene>
    <name evidence="4" type="ORF">GCM10010170_069590</name>
</gene>
<dbReference type="PROSITE" id="PS00061">
    <property type="entry name" value="ADH_SHORT"/>
    <property type="match status" value="1"/>
</dbReference>
<dbReference type="PRINTS" id="PR00081">
    <property type="entry name" value="GDHRDH"/>
</dbReference>
<dbReference type="PANTHER" id="PTHR43180">
    <property type="entry name" value="3-OXOACYL-(ACYL-CARRIER-PROTEIN) REDUCTASE (AFU_ORTHOLOGUE AFUA_6G11210)"/>
    <property type="match status" value="1"/>
</dbReference>
<evidence type="ECO:0000256" key="3">
    <source>
        <dbReference type="RuleBase" id="RU000363"/>
    </source>
</evidence>
<evidence type="ECO:0000313" key="5">
    <source>
        <dbReference type="Proteomes" id="UP001501444"/>
    </source>
</evidence>
<dbReference type="EMBL" id="BAAARV010000068">
    <property type="protein sequence ID" value="GAA2369281.1"/>
    <property type="molecule type" value="Genomic_DNA"/>
</dbReference>
<sequence length="242" mass="24219">MTRVVLVTGGASGIGAAVARRFARAGAAVVVADVDEGRGAAVAAEVGGVFVRADVRREEDNLAAVAAALALGRLEVVHLNAGAGGSPLTADDFDVEGYRRAVAVNLDGAVFGLRAALPALVAGGGGAVVVTSSMAGVAPAPFDPVYSATKHALIGLVRSVALAMADSGVTVDAVCPGLIDTPLLDELRSHAEQLGLAIADPDLVAEAVETLAREPGSGRAWVVQAGKPFTPVDFPAVELSRV</sequence>
<proteinExistence type="inferred from homology"/>
<organism evidence="4 5">
    <name type="scientific">Dactylosporangium salmoneum</name>
    <dbReference type="NCBI Taxonomy" id="53361"/>
    <lineage>
        <taxon>Bacteria</taxon>
        <taxon>Bacillati</taxon>
        <taxon>Actinomycetota</taxon>
        <taxon>Actinomycetes</taxon>
        <taxon>Micromonosporales</taxon>
        <taxon>Micromonosporaceae</taxon>
        <taxon>Dactylosporangium</taxon>
    </lineage>
</organism>
<dbReference type="InterPro" id="IPR002347">
    <property type="entry name" value="SDR_fam"/>
</dbReference>
<name>A0ABP5U4I4_9ACTN</name>
<evidence type="ECO:0000256" key="2">
    <source>
        <dbReference type="ARBA" id="ARBA00023002"/>
    </source>
</evidence>
<comment type="caution">
    <text evidence="4">The sequence shown here is derived from an EMBL/GenBank/DDBJ whole genome shotgun (WGS) entry which is preliminary data.</text>
</comment>
<dbReference type="Pfam" id="PF00106">
    <property type="entry name" value="adh_short"/>
    <property type="match status" value="1"/>
</dbReference>
<dbReference type="PANTHER" id="PTHR43180:SF33">
    <property type="entry name" value="15-HYDROXYPROSTAGLANDIN DEHYDROGENASE [NAD(+)]-LIKE"/>
    <property type="match status" value="1"/>
</dbReference>
<comment type="similarity">
    <text evidence="1 3">Belongs to the short-chain dehydrogenases/reductases (SDR) family.</text>
</comment>
<dbReference type="InterPro" id="IPR036291">
    <property type="entry name" value="NAD(P)-bd_dom_sf"/>
</dbReference>
<reference evidence="5" key="1">
    <citation type="journal article" date="2019" name="Int. J. Syst. Evol. Microbiol.">
        <title>The Global Catalogue of Microorganisms (GCM) 10K type strain sequencing project: providing services to taxonomists for standard genome sequencing and annotation.</title>
        <authorList>
            <consortium name="The Broad Institute Genomics Platform"/>
            <consortium name="The Broad Institute Genome Sequencing Center for Infectious Disease"/>
            <person name="Wu L."/>
            <person name="Ma J."/>
        </authorList>
    </citation>
    <scope>NUCLEOTIDE SEQUENCE [LARGE SCALE GENOMIC DNA]</scope>
    <source>
        <strain evidence="5">JCM 3272</strain>
    </source>
</reference>
<dbReference type="PRINTS" id="PR00080">
    <property type="entry name" value="SDRFAMILY"/>
</dbReference>
<evidence type="ECO:0000313" key="4">
    <source>
        <dbReference type="EMBL" id="GAA2369281.1"/>
    </source>
</evidence>
<dbReference type="Proteomes" id="UP001501444">
    <property type="component" value="Unassembled WGS sequence"/>
</dbReference>
<evidence type="ECO:0000256" key="1">
    <source>
        <dbReference type="ARBA" id="ARBA00006484"/>
    </source>
</evidence>
<protein>
    <submittedName>
        <fullName evidence="4">SDR family oxidoreductase</fullName>
    </submittedName>
</protein>
<keyword evidence="2" id="KW-0560">Oxidoreductase</keyword>
<dbReference type="RefSeq" id="WP_344616833.1">
    <property type="nucleotide sequence ID" value="NZ_BAAARV010000068.1"/>
</dbReference>
<dbReference type="InterPro" id="IPR020904">
    <property type="entry name" value="Sc_DH/Rdtase_CS"/>
</dbReference>
<dbReference type="SUPFAM" id="SSF51735">
    <property type="entry name" value="NAD(P)-binding Rossmann-fold domains"/>
    <property type="match status" value="1"/>
</dbReference>
<accession>A0ABP5U4I4</accession>
<keyword evidence="5" id="KW-1185">Reference proteome</keyword>
<dbReference type="Gene3D" id="3.40.50.720">
    <property type="entry name" value="NAD(P)-binding Rossmann-like Domain"/>
    <property type="match status" value="1"/>
</dbReference>